<dbReference type="GO" id="GO:0031965">
    <property type="term" value="C:nuclear membrane"/>
    <property type="evidence" value="ECO:0007669"/>
    <property type="project" value="UniProtKB-SubCell"/>
</dbReference>
<organism evidence="12 13">
    <name type="scientific">Pseudolycoriella hygida</name>
    <dbReference type="NCBI Taxonomy" id="35572"/>
    <lineage>
        <taxon>Eukaryota</taxon>
        <taxon>Metazoa</taxon>
        <taxon>Ecdysozoa</taxon>
        <taxon>Arthropoda</taxon>
        <taxon>Hexapoda</taxon>
        <taxon>Insecta</taxon>
        <taxon>Pterygota</taxon>
        <taxon>Neoptera</taxon>
        <taxon>Endopterygota</taxon>
        <taxon>Diptera</taxon>
        <taxon>Nematocera</taxon>
        <taxon>Sciaroidea</taxon>
        <taxon>Sciaridae</taxon>
        <taxon>Pseudolycoriella</taxon>
    </lineage>
</organism>
<dbReference type="PROSITE" id="PS51049">
    <property type="entry name" value="KASH"/>
    <property type="match status" value="1"/>
</dbReference>
<evidence type="ECO:0000256" key="4">
    <source>
        <dbReference type="ARBA" id="ARBA00022989"/>
    </source>
</evidence>
<feature type="region of interest" description="Disordered" evidence="9">
    <location>
        <begin position="442"/>
        <end position="464"/>
    </location>
</feature>
<feature type="region of interest" description="Disordered" evidence="9">
    <location>
        <begin position="357"/>
        <end position="382"/>
    </location>
</feature>
<dbReference type="Pfam" id="PF10541">
    <property type="entry name" value="KASH"/>
    <property type="match status" value="1"/>
</dbReference>
<proteinExistence type="inferred from homology"/>
<comment type="caution">
    <text evidence="12">The sequence shown here is derived from an EMBL/GenBank/DDBJ whole genome shotgun (WGS) entry which is preliminary data.</text>
</comment>
<keyword evidence="3 7" id="KW-0812">Transmembrane</keyword>
<dbReference type="InterPro" id="IPR012315">
    <property type="entry name" value="KASH"/>
</dbReference>
<dbReference type="GO" id="GO:0007010">
    <property type="term" value="P:cytoskeleton organization"/>
    <property type="evidence" value="ECO:0007669"/>
    <property type="project" value="TreeGrafter"/>
</dbReference>
<evidence type="ECO:0000256" key="5">
    <source>
        <dbReference type="ARBA" id="ARBA00023136"/>
    </source>
</evidence>
<feature type="non-terminal residue" evidence="12">
    <location>
        <position position="603"/>
    </location>
</feature>
<evidence type="ECO:0000313" key="12">
    <source>
        <dbReference type="EMBL" id="KAJ6636118.1"/>
    </source>
</evidence>
<keyword evidence="8" id="KW-0175">Coiled coil</keyword>
<evidence type="ECO:0000259" key="11">
    <source>
        <dbReference type="PROSITE" id="PS51049"/>
    </source>
</evidence>
<evidence type="ECO:0000256" key="6">
    <source>
        <dbReference type="ARBA" id="ARBA00023242"/>
    </source>
</evidence>
<keyword evidence="13" id="KW-1185">Reference proteome</keyword>
<feature type="topological domain" description="Perinuclear space" evidence="7">
    <location>
        <begin position="578"/>
        <end position="603"/>
    </location>
</feature>
<comment type="similarity">
    <text evidence="2">Belongs to the nesprin family.</text>
</comment>
<evidence type="ECO:0000256" key="2">
    <source>
        <dbReference type="ARBA" id="ARBA00008619"/>
    </source>
</evidence>
<gene>
    <name evidence="12" type="primary">klar_0</name>
    <name evidence="12" type="ORF">Bhyg_14705</name>
</gene>
<feature type="compositionally biased region" description="Basic residues" evidence="9">
    <location>
        <begin position="489"/>
        <end position="501"/>
    </location>
</feature>
<evidence type="ECO:0000256" key="9">
    <source>
        <dbReference type="SAM" id="MobiDB-lite"/>
    </source>
</evidence>
<dbReference type="SMART" id="SM01249">
    <property type="entry name" value="KASH"/>
    <property type="match status" value="1"/>
</dbReference>
<evidence type="ECO:0000256" key="7">
    <source>
        <dbReference type="PROSITE-ProRule" id="PRU00385"/>
    </source>
</evidence>
<dbReference type="GO" id="GO:0048471">
    <property type="term" value="C:perinuclear region of cytoplasm"/>
    <property type="evidence" value="ECO:0007669"/>
    <property type="project" value="TreeGrafter"/>
</dbReference>
<dbReference type="GO" id="GO:0007097">
    <property type="term" value="P:nuclear migration"/>
    <property type="evidence" value="ECO:0007669"/>
    <property type="project" value="TreeGrafter"/>
</dbReference>
<comment type="subcellular location">
    <subcellularLocation>
        <location evidence="1">Nucleus membrane</location>
    </subcellularLocation>
</comment>
<keyword evidence="4 10" id="KW-1133">Transmembrane helix</keyword>
<feature type="transmembrane region" description="Helical" evidence="10">
    <location>
        <begin position="22"/>
        <end position="50"/>
    </location>
</feature>
<dbReference type="EMBL" id="WJQU01000004">
    <property type="protein sequence ID" value="KAJ6636118.1"/>
    <property type="molecule type" value="Genomic_DNA"/>
</dbReference>
<dbReference type="Proteomes" id="UP001151699">
    <property type="component" value="Chromosome C"/>
</dbReference>
<reference evidence="12" key="1">
    <citation type="submission" date="2022-07" db="EMBL/GenBank/DDBJ databases">
        <authorList>
            <person name="Trinca V."/>
            <person name="Uliana J.V.C."/>
            <person name="Torres T.T."/>
            <person name="Ward R.J."/>
            <person name="Monesi N."/>
        </authorList>
    </citation>
    <scope>NUCLEOTIDE SEQUENCE</scope>
    <source>
        <strain evidence="12">HSMRA1968</strain>
        <tissue evidence="12">Whole embryos</tissue>
    </source>
</reference>
<evidence type="ECO:0000256" key="8">
    <source>
        <dbReference type="SAM" id="Coils"/>
    </source>
</evidence>
<evidence type="ECO:0000313" key="13">
    <source>
        <dbReference type="Proteomes" id="UP001151699"/>
    </source>
</evidence>
<dbReference type="OrthoDB" id="10041151at2759"/>
<feature type="non-terminal residue" evidence="12">
    <location>
        <position position="1"/>
    </location>
</feature>
<feature type="coiled-coil region" evidence="8">
    <location>
        <begin position="411"/>
        <end position="438"/>
    </location>
</feature>
<evidence type="ECO:0000256" key="3">
    <source>
        <dbReference type="ARBA" id="ARBA00022692"/>
    </source>
</evidence>
<feature type="compositionally biased region" description="Acidic residues" evidence="9">
    <location>
        <begin position="531"/>
        <end position="544"/>
    </location>
</feature>
<name>A0A9Q0RXR3_9DIPT</name>
<dbReference type="AlphaFoldDB" id="A0A9Q0RXR3"/>
<feature type="region of interest" description="Disordered" evidence="9">
    <location>
        <begin position="489"/>
        <end position="545"/>
    </location>
</feature>
<keyword evidence="5 7" id="KW-0472">Membrane</keyword>
<feature type="domain" description="KASH" evidence="11">
    <location>
        <begin position="548"/>
        <end position="603"/>
    </location>
</feature>
<dbReference type="GO" id="GO:0006997">
    <property type="term" value="P:nucleus organization"/>
    <property type="evidence" value="ECO:0007669"/>
    <property type="project" value="TreeGrafter"/>
</dbReference>
<sequence>NTEKKKLVSTVEFKCKLFRKKILSFFVIVPFILNPVIFSDNLLIVLLLFFHMNIFICRQLNGFFANRLITGYYQNKRQTVEIIATCRDNVHCLQTVLRGLPGDVLSNIRGQEIRELLSSWESLLHWSENASVARELQQEMLVLKSQLNKLGNRDGILDSEASIQMSIDELKNEKAQLHTHRSTMLRLNASVHSWLTRQEMKMEKSKNETIVSSTINDNSDQKTSDNISNEPVSKDTAAQFDINFVDEELHKQLKNEVGDMYSSWDDADQRICNRLESLTTSLIAWKQFESGMTEFKEALGKDKGAFERCSDDNEHSLALDVKEVARRLSERNESNIQQIAEQTKNIHISSATPATAFNLKPASNGSLSDSGMSDGGGSSDYSISERERHLNVLRRLARQLESALAPGSAAIISISQRMEAAEADLRLLQDTCRALIVQTSASQNQNQYAPRGPMQDAQTEMTSPNVDSELITLPGQQSVQLLKIKQPKRFVQSKRKPRRRSNGSSISPNASVYKPSPLAMSTTTRIPSPEPDPDDPSDELENDDKDPKKWAWRLAKYAVPVQVALVALICAFCCLEPHCCDAVNNFSMSFSPQLRYIRGPPPI</sequence>
<accession>A0A9Q0RXR3</accession>
<feature type="topological domain" description="Cytoplasmic" evidence="7">
    <location>
        <begin position="1"/>
        <end position="556"/>
    </location>
</feature>
<evidence type="ECO:0000256" key="10">
    <source>
        <dbReference type="SAM" id="Phobius"/>
    </source>
</evidence>
<dbReference type="PANTHER" id="PTHR21524">
    <property type="entry name" value="SPECTRIN REPEAT CONTAINING NUCLEAR ENVELOPE PROTEIN 2"/>
    <property type="match status" value="1"/>
</dbReference>
<evidence type="ECO:0000256" key="1">
    <source>
        <dbReference type="ARBA" id="ARBA00004126"/>
    </source>
</evidence>
<dbReference type="GO" id="GO:0019894">
    <property type="term" value="F:kinesin binding"/>
    <property type="evidence" value="ECO:0007669"/>
    <property type="project" value="TreeGrafter"/>
</dbReference>
<feature type="compositionally biased region" description="Low complexity" evidence="9">
    <location>
        <begin position="363"/>
        <end position="372"/>
    </location>
</feature>
<keyword evidence="6" id="KW-0539">Nucleus</keyword>
<dbReference type="PANTHER" id="PTHR21524:SF5">
    <property type="entry name" value="SPECTRIN REPEAT CONTAINING NUCLEAR ENVELOPE PROTEIN 2"/>
    <property type="match status" value="1"/>
</dbReference>
<protein>
    <submittedName>
        <fullName evidence="12">Klarsicht protein</fullName>
    </submittedName>
</protein>